<dbReference type="OrthoDB" id="9814383at2"/>
<feature type="transmembrane region" description="Helical" evidence="6">
    <location>
        <begin position="83"/>
        <end position="106"/>
    </location>
</feature>
<dbReference type="STRING" id="1117379.BABA_20626"/>
<dbReference type="AlphaFoldDB" id="K6CYV5"/>
<keyword evidence="9" id="KW-1185">Reference proteome</keyword>
<keyword evidence="4 6" id="KW-1133">Transmembrane helix</keyword>
<gene>
    <name evidence="8" type="ORF">BABA_20626</name>
</gene>
<dbReference type="Gene3D" id="1.10.3720.10">
    <property type="entry name" value="MetI-like"/>
    <property type="match status" value="1"/>
</dbReference>
<comment type="similarity">
    <text evidence="6">Belongs to the binding-protein-dependent transport system permease family.</text>
</comment>
<evidence type="ECO:0000313" key="9">
    <source>
        <dbReference type="Proteomes" id="UP000006316"/>
    </source>
</evidence>
<dbReference type="PATRIC" id="fig|1117379.3.peg.4275"/>
<dbReference type="InterPro" id="IPR000515">
    <property type="entry name" value="MetI-like"/>
</dbReference>
<keyword evidence="3 6" id="KW-0812">Transmembrane</keyword>
<organism evidence="8 9">
    <name type="scientific">Neobacillus bataviensis LMG 21833</name>
    <dbReference type="NCBI Taxonomy" id="1117379"/>
    <lineage>
        <taxon>Bacteria</taxon>
        <taxon>Bacillati</taxon>
        <taxon>Bacillota</taxon>
        <taxon>Bacilli</taxon>
        <taxon>Bacillales</taxon>
        <taxon>Bacillaceae</taxon>
        <taxon>Neobacillus</taxon>
    </lineage>
</organism>
<dbReference type="RefSeq" id="WP_007087118.1">
    <property type="nucleotide sequence ID" value="NZ_AJLS01000134.1"/>
</dbReference>
<evidence type="ECO:0000256" key="4">
    <source>
        <dbReference type="ARBA" id="ARBA00022989"/>
    </source>
</evidence>
<comment type="subcellular location">
    <subcellularLocation>
        <location evidence="6">Cell membrane</location>
        <topology evidence="6">Multi-pass membrane protein</topology>
    </subcellularLocation>
    <subcellularLocation>
        <location evidence="1">Membrane</location>
        <topology evidence="1">Multi-pass membrane protein</topology>
    </subcellularLocation>
</comment>
<dbReference type="Proteomes" id="UP000006316">
    <property type="component" value="Unassembled WGS sequence"/>
</dbReference>
<sequence length="326" mass="36997">MNKLISFNYSLFFGVMLTVIIIFLVIFGPAMAPHTITETLKTTYTNGTILAPPLEPFKSMDYPLGTDRWGYDLLSMLLYGVRYTVIISFTVTFIKMAVGTSLGLYVGTWKKTPQWLEAFETSWSYVPLFLILFFFLQPINFDGKLDSSTLIYYFILITSVISIPSIVSSVRKKSIEISKFTYLDAAHTLGANRHRIVWKHIFPQLKESLLVMFILEIVQVIALMGQLALMNLFIGGTIYRPDSKIYLSVTKEIAGLVGSARGNIYGGSTFILYIPLLALFIMTVSFSLLANGLKNRYQANYQRTPWIKTGFEPKLKPKRKLYKKTG</sequence>
<feature type="transmembrane region" description="Helical" evidence="6">
    <location>
        <begin position="209"/>
        <end position="234"/>
    </location>
</feature>
<evidence type="ECO:0000259" key="7">
    <source>
        <dbReference type="PROSITE" id="PS50928"/>
    </source>
</evidence>
<evidence type="ECO:0000256" key="6">
    <source>
        <dbReference type="RuleBase" id="RU363032"/>
    </source>
</evidence>
<dbReference type="GO" id="GO:0005886">
    <property type="term" value="C:plasma membrane"/>
    <property type="evidence" value="ECO:0007669"/>
    <property type="project" value="UniProtKB-SubCell"/>
</dbReference>
<dbReference type="PANTHER" id="PTHR43839">
    <property type="entry name" value="OPPC IN A BINDING PROTEIN-DEPENDENT TRANSPORT SYSTEM"/>
    <property type="match status" value="1"/>
</dbReference>
<evidence type="ECO:0000256" key="3">
    <source>
        <dbReference type="ARBA" id="ARBA00022692"/>
    </source>
</evidence>
<dbReference type="eggNOG" id="COG1173">
    <property type="taxonomic scope" value="Bacteria"/>
</dbReference>
<dbReference type="PANTHER" id="PTHR43839:SF3">
    <property type="entry name" value="OLIGOPEPTIDE ABC TRANSPORTER, PERMEASE PROTEIN"/>
    <property type="match status" value="1"/>
</dbReference>
<dbReference type="CDD" id="cd06261">
    <property type="entry name" value="TM_PBP2"/>
    <property type="match status" value="1"/>
</dbReference>
<feature type="transmembrane region" description="Helical" evidence="6">
    <location>
        <begin position="12"/>
        <end position="32"/>
    </location>
</feature>
<accession>K6CYV5</accession>
<dbReference type="Pfam" id="PF00528">
    <property type="entry name" value="BPD_transp_1"/>
    <property type="match status" value="1"/>
</dbReference>
<feature type="transmembrane region" description="Helical" evidence="6">
    <location>
        <begin position="151"/>
        <end position="170"/>
    </location>
</feature>
<dbReference type="EMBL" id="AJLS01000134">
    <property type="protein sequence ID" value="EKN65417.1"/>
    <property type="molecule type" value="Genomic_DNA"/>
</dbReference>
<feature type="transmembrane region" description="Helical" evidence="6">
    <location>
        <begin position="270"/>
        <end position="293"/>
    </location>
</feature>
<evidence type="ECO:0000313" key="8">
    <source>
        <dbReference type="EMBL" id="EKN65417.1"/>
    </source>
</evidence>
<evidence type="ECO:0000256" key="1">
    <source>
        <dbReference type="ARBA" id="ARBA00004141"/>
    </source>
</evidence>
<feature type="transmembrane region" description="Helical" evidence="6">
    <location>
        <begin position="118"/>
        <end position="139"/>
    </location>
</feature>
<protein>
    <submittedName>
        <fullName evidence="8">ABC transporter permease</fullName>
    </submittedName>
</protein>
<evidence type="ECO:0000256" key="5">
    <source>
        <dbReference type="ARBA" id="ARBA00023136"/>
    </source>
</evidence>
<reference evidence="8 9" key="1">
    <citation type="journal article" date="2012" name="Front. Microbiol.">
        <title>Redundancy and modularity in membrane-associated dissimilatory nitrate reduction in Bacillus.</title>
        <authorList>
            <person name="Heylen K."/>
            <person name="Keltjens J."/>
        </authorList>
    </citation>
    <scope>NUCLEOTIDE SEQUENCE [LARGE SCALE GENOMIC DNA]</scope>
    <source>
        <strain evidence="9">LMG 21833T</strain>
    </source>
</reference>
<dbReference type="InterPro" id="IPR035906">
    <property type="entry name" value="MetI-like_sf"/>
</dbReference>
<comment type="caution">
    <text evidence="8">The sequence shown here is derived from an EMBL/GenBank/DDBJ whole genome shotgun (WGS) entry which is preliminary data.</text>
</comment>
<keyword evidence="5 6" id="KW-0472">Membrane</keyword>
<dbReference type="GO" id="GO:0055085">
    <property type="term" value="P:transmembrane transport"/>
    <property type="evidence" value="ECO:0007669"/>
    <property type="project" value="InterPro"/>
</dbReference>
<dbReference type="PROSITE" id="PS50928">
    <property type="entry name" value="ABC_TM1"/>
    <property type="match status" value="1"/>
</dbReference>
<name>K6CYV5_9BACI</name>
<keyword evidence="2 6" id="KW-0813">Transport</keyword>
<evidence type="ECO:0000256" key="2">
    <source>
        <dbReference type="ARBA" id="ARBA00022448"/>
    </source>
</evidence>
<proteinExistence type="inferred from homology"/>
<dbReference type="SUPFAM" id="SSF161098">
    <property type="entry name" value="MetI-like"/>
    <property type="match status" value="1"/>
</dbReference>
<feature type="domain" description="ABC transmembrane type-1" evidence="7">
    <location>
        <begin position="81"/>
        <end position="290"/>
    </location>
</feature>